<dbReference type="RefSeq" id="WP_073176086.1">
    <property type="nucleotide sequence ID" value="NZ_FQWL01000001.1"/>
</dbReference>
<sequence length="253" mass="27847">MATYKKRGFKPKNKAEEVQLDEQNSTTAEVFSTLDESASKTEAWVQRNQNYILGAIGAIAIAVLGYLGYNEFIQKPKEASAANELFYPQQYFDQALTSETAKDSLFTLALNGAEGKYGFLDIIEEYKGTKAANLAKYSAGMTYLNLQQYDEAIAQLDGFSSDDEVLGAMAKGGIGDAFSQLNQQEDALDFYEKAVSHSTNDYTTPRFLYKAGVLAMNLGQKDKALGFFERIKDEFSSAQEANGIEVLIGLAQN</sequence>
<evidence type="ECO:0000256" key="1">
    <source>
        <dbReference type="PROSITE-ProRule" id="PRU00339"/>
    </source>
</evidence>
<gene>
    <name evidence="4" type="ORF">SAMN04488116_0233</name>
</gene>
<evidence type="ECO:0000256" key="3">
    <source>
        <dbReference type="SAM" id="Phobius"/>
    </source>
</evidence>
<protein>
    <submittedName>
        <fullName evidence="4">Putative negative regulator of RcsB-dependent stress response</fullName>
    </submittedName>
</protein>
<reference evidence="5" key="1">
    <citation type="submission" date="2016-11" db="EMBL/GenBank/DDBJ databases">
        <authorList>
            <person name="Varghese N."/>
            <person name="Submissions S."/>
        </authorList>
    </citation>
    <scope>NUCLEOTIDE SEQUENCE [LARGE SCALE GENOMIC DNA]</scope>
    <source>
        <strain evidence="5">DSM 22638</strain>
    </source>
</reference>
<dbReference type="SMART" id="SM00028">
    <property type="entry name" value="TPR"/>
    <property type="match status" value="2"/>
</dbReference>
<feature type="compositionally biased region" description="Basic residues" evidence="2">
    <location>
        <begin position="1"/>
        <end position="12"/>
    </location>
</feature>
<name>A0A1M5HVY3_9FLAO</name>
<feature type="repeat" description="TPR" evidence="1">
    <location>
        <begin position="168"/>
        <end position="201"/>
    </location>
</feature>
<evidence type="ECO:0000313" key="5">
    <source>
        <dbReference type="Proteomes" id="UP000184532"/>
    </source>
</evidence>
<organism evidence="4 5">
    <name type="scientific">Flagellimonas flava</name>
    <dbReference type="NCBI Taxonomy" id="570519"/>
    <lineage>
        <taxon>Bacteria</taxon>
        <taxon>Pseudomonadati</taxon>
        <taxon>Bacteroidota</taxon>
        <taxon>Flavobacteriia</taxon>
        <taxon>Flavobacteriales</taxon>
        <taxon>Flavobacteriaceae</taxon>
        <taxon>Flagellimonas</taxon>
    </lineage>
</organism>
<keyword evidence="5" id="KW-1185">Reference proteome</keyword>
<keyword evidence="3" id="KW-1133">Transmembrane helix</keyword>
<feature type="region of interest" description="Disordered" evidence="2">
    <location>
        <begin position="1"/>
        <end position="21"/>
    </location>
</feature>
<dbReference type="Gene3D" id="1.25.40.10">
    <property type="entry name" value="Tetratricopeptide repeat domain"/>
    <property type="match status" value="1"/>
</dbReference>
<dbReference type="Pfam" id="PF13432">
    <property type="entry name" value="TPR_16"/>
    <property type="match status" value="1"/>
</dbReference>
<dbReference type="PROSITE" id="PS50005">
    <property type="entry name" value="TPR"/>
    <property type="match status" value="1"/>
</dbReference>
<keyword evidence="3" id="KW-0472">Membrane</keyword>
<dbReference type="AlphaFoldDB" id="A0A1M5HVY3"/>
<dbReference type="SUPFAM" id="SSF48452">
    <property type="entry name" value="TPR-like"/>
    <property type="match status" value="1"/>
</dbReference>
<dbReference type="Proteomes" id="UP000184532">
    <property type="component" value="Unassembled WGS sequence"/>
</dbReference>
<dbReference type="EMBL" id="FQWL01000001">
    <property type="protein sequence ID" value="SHG20012.1"/>
    <property type="molecule type" value="Genomic_DNA"/>
</dbReference>
<evidence type="ECO:0000313" key="4">
    <source>
        <dbReference type="EMBL" id="SHG20012.1"/>
    </source>
</evidence>
<proteinExistence type="predicted"/>
<evidence type="ECO:0000256" key="2">
    <source>
        <dbReference type="SAM" id="MobiDB-lite"/>
    </source>
</evidence>
<dbReference type="STRING" id="570519.SAMN04488116_0233"/>
<accession>A0A1M5HVY3</accession>
<keyword evidence="3" id="KW-0812">Transmembrane</keyword>
<dbReference type="OrthoDB" id="9808622at2"/>
<keyword evidence="1" id="KW-0802">TPR repeat</keyword>
<dbReference type="InterPro" id="IPR011990">
    <property type="entry name" value="TPR-like_helical_dom_sf"/>
</dbReference>
<dbReference type="Pfam" id="PF13174">
    <property type="entry name" value="TPR_6"/>
    <property type="match status" value="1"/>
</dbReference>
<feature type="transmembrane region" description="Helical" evidence="3">
    <location>
        <begin position="50"/>
        <end position="69"/>
    </location>
</feature>
<dbReference type="InterPro" id="IPR019734">
    <property type="entry name" value="TPR_rpt"/>
</dbReference>